<comment type="similarity">
    <text evidence="2">Belongs to the asparagine synthetase family.</text>
</comment>
<evidence type="ECO:0000256" key="6">
    <source>
        <dbReference type="ARBA" id="ARBA00022962"/>
    </source>
</evidence>
<keyword evidence="5 9" id="KW-0067">ATP-binding</keyword>
<keyword evidence="8" id="KW-0028">Amino-acid biosynthesis</keyword>
<dbReference type="SUPFAM" id="SSF56235">
    <property type="entry name" value="N-terminal nucleophile aminohydrolases (Ntn hydrolases)"/>
    <property type="match status" value="1"/>
</dbReference>
<feature type="site" description="Important for beta-aspartyl-AMP intermediate formation" evidence="10">
    <location>
        <position position="365"/>
    </location>
</feature>
<dbReference type="RefSeq" id="WP_090750939.1">
    <property type="nucleotide sequence ID" value="NZ_CZQA01000012.1"/>
</dbReference>
<dbReference type="SUPFAM" id="SSF52402">
    <property type="entry name" value="Adenine nucleotide alpha hydrolases-like"/>
    <property type="match status" value="1"/>
</dbReference>
<evidence type="ECO:0000256" key="8">
    <source>
        <dbReference type="PIRSR" id="PIRSR001589-1"/>
    </source>
</evidence>
<keyword evidence="8" id="KW-0061">Asparagine biosynthesis</keyword>
<dbReference type="Gene3D" id="3.40.50.620">
    <property type="entry name" value="HUPs"/>
    <property type="match status" value="2"/>
</dbReference>
<dbReference type="InterPro" id="IPR051786">
    <property type="entry name" value="ASN_synthetase/amidase"/>
</dbReference>
<dbReference type="PROSITE" id="PS51278">
    <property type="entry name" value="GATASE_TYPE_2"/>
    <property type="match status" value="1"/>
</dbReference>
<evidence type="ECO:0000256" key="4">
    <source>
        <dbReference type="ARBA" id="ARBA00022741"/>
    </source>
</evidence>
<keyword evidence="12" id="KW-0436">Ligase</keyword>
<feature type="active site" description="For GATase activity" evidence="8">
    <location>
        <position position="2"/>
    </location>
</feature>
<dbReference type="InterPro" id="IPR017932">
    <property type="entry name" value="GATase_2_dom"/>
</dbReference>
<reference evidence="12 13" key="1">
    <citation type="submission" date="2015-10" db="EMBL/GenBank/DDBJ databases">
        <authorList>
            <person name="Gilbert D.G."/>
        </authorList>
    </citation>
    <scope>NUCLEOTIDE SEQUENCE [LARGE SCALE GENOMIC DNA]</scope>
    <source>
        <strain evidence="12">COMA1</strain>
    </source>
</reference>
<dbReference type="CDD" id="cd01991">
    <property type="entry name" value="Asn_synthase_B_C"/>
    <property type="match status" value="1"/>
</dbReference>
<dbReference type="GO" id="GO:0005829">
    <property type="term" value="C:cytosol"/>
    <property type="evidence" value="ECO:0007669"/>
    <property type="project" value="TreeGrafter"/>
</dbReference>
<dbReference type="Gene3D" id="3.60.20.10">
    <property type="entry name" value="Glutamine Phosphoribosylpyrophosphate, subunit 1, domain 1"/>
    <property type="match status" value="1"/>
</dbReference>
<dbReference type="InterPro" id="IPR014729">
    <property type="entry name" value="Rossmann-like_a/b/a_fold"/>
</dbReference>
<keyword evidence="6 8" id="KW-0315">Glutamine amidotransferase</keyword>
<evidence type="ECO:0000256" key="10">
    <source>
        <dbReference type="PIRSR" id="PIRSR001589-3"/>
    </source>
</evidence>
<feature type="binding site" evidence="9">
    <location>
        <position position="291"/>
    </location>
    <ligand>
        <name>ATP</name>
        <dbReference type="ChEBI" id="CHEBI:30616"/>
    </ligand>
</feature>
<evidence type="ECO:0000256" key="1">
    <source>
        <dbReference type="ARBA" id="ARBA00005187"/>
    </source>
</evidence>
<evidence type="ECO:0000256" key="2">
    <source>
        <dbReference type="ARBA" id="ARBA00005752"/>
    </source>
</evidence>
<organism evidence="12 13">
    <name type="scientific">Candidatus Nitrospira nitrosa</name>
    <dbReference type="NCBI Taxonomy" id="1742972"/>
    <lineage>
        <taxon>Bacteria</taxon>
        <taxon>Pseudomonadati</taxon>
        <taxon>Nitrospirota</taxon>
        <taxon>Nitrospiria</taxon>
        <taxon>Nitrospirales</taxon>
        <taxon>Nitrospiraceae</taxon>
        <taxon>Nitrospira</taxon>
    </lineage>
</organism>
<dbReference type="Proteomes" id="UP000199032">
    <property type="component" value="Unassembled WGS sequence"/>
</dbReference>
<evidence type="ECO:0000259" key="11">
    <source>
        <dbReference type="PROSITE" id="PS51278"/>
    </source>
</evidence>
<keyword evidence="4 9" id="KW-0547">Nucleotide-binding</keyword>
<dbReference type="InterPro" id="IPR001962">
    <property type="entry name" value="Asn_synthase"/>
</dbReference>
<dbReference type="InterPro" id="IPR033738">
    <property type="entry name" value="AsnB_N"/>
</dbReference>
<evidence type="ECO:0000313" key="13">
    <source>
        <dbReference type="Proteomes" id="UP000199032"/>
    </source>
</evidence>
<dbReference type="GO" id="GO:0004066">
    <property type="term" value="F:asparagine synthase (glutamine-hydrolyzing) activity"/>
    <property type="evidence" value="ECO:0007669"/>
    <property type="project" value="UniProtKB-EC"/>
</dbReference>
<evidence type="ECO:0000256" key="7">
    <source>
        <dbReference type="ARBA" id="ARBA00048741"/>
    </source>
</evidence>
<name>A0A0S4LMI3_9BACT</name>
<dbReference type="STRING" id="1742972.COMA1_60072"/>
<evidence type="ECO:0000256" key="9">
    <source>
        <dbReference type="PIRSR" id="PIRSR001589-2"/>
    </source>
</evidence>
<dbReference type="InterPro" id="IPR029055">
    <property type="entry name" value="Ntn_hydrolases_N"/>
</dbReference>
<gene>
    <name evidence="12" type="ORF">COMA1_60072</name>
</gene>
<dbReference type="Pfam" id="PF00733">
    <property type="entry name" value="Asn_synthase"/>
    <property type="match status" value="1"/>
</dbReference>
<dbReference type="Pfam" id="PF13537">
    <property type="entry name" value="GATase_7"/>
    <property type="match status" value="1"/>
</dbReference>
<dbReference type="EMBL" id="CZQA01000012">
    <property type="protein sequence ID" value="CUS38785.1"/>
    <property type="molecule type" value="Genomic_DNA"/>
</dbReference>
<dbReference type="CDD" id="cd00712">
    <property type="entry name" value="AsnB"/>
    <property type="match status" value="1"/>
</dbReference>
<evidence type="ECO:0000256" key="5">
    <source>
        <dbReference type="ARBA" id="ARBA00022840"/>
    </source>
</evidence>
<dbReference type="PANTHER" id="PTHR43284:SF1">
    <property type="entry name" value="ASPARAGINE SYNTHETASE"/>
    <property type="match status" value="1"/>
</dbReference>
<comment type="pathway">
    <text evidence="1">Amino-acid biosynthesis; L-asparagine biosynthesis; L-asparagine from L-aspartate (L-Gln route): step 1/1.</text>
</comment>
<evidence type="ECO:0000313" key="12">
    <source>
        <dbReference type="EMBL" id="CUS38785.1"/>
    </source>
</evidence>
<dbReference type="OrthoDB" id="9763290at2"/>
<keyword evidence="13" id="KW-1185">Reference proteome</keyword>
<feature type="binding site" evidence="9">
    <location>
        <begin position="363"/>
        <end position="364"/>
    </location>
    <ligand>
        <name>ATP</name>
        <dbReference type="ChEBI" id="CHEBI:30616"/>
    </ligand>
</feature>
<evidence type="ECO:0000256" key="3">
    <source>
        <dbReference type="ARBA" id="ARBA00012737"/>
    </source>
</evidence>
<dbReference type="GO" id="GO:0005524">
    <property type="term" value="F:ATP binding"/>
    <property type="evidence" value="ECO:0007669"/>
    <property type="project" value="UniProtKB-KW"/>
</dbReference>
<accession>A0A0S4LMI3</accession>
<feature type="binding site" evidence="9">
    <location>
        <position position="100"/>
    </location>
    <ligand>
        <name>L-glutamine</name>
        <dbReference type="ChEBI" id="CHEBI:58359"/>
    </ligand>
</feature>
<dbReference type="GO" id="GO:0006529">
    <property type="term" value="P:asparagine biosynthetic process"/>
    <property type="evidence" value="ECO:0007669"/>
    <property type="project" value="UniProtKB-KW"/>
</dbReference>
<dbReference type="PIRSF" id="PIRSF001589">
    <property type="entry name" value="Asn_synthetase_glu-h"/>
    <property type="match status" value="1"/>
</dbReference>
<dbReference type="PANTHER" id="PTHR43284">
    <property type="entry name" value="ASPARAGINE SYNTHETASE (GLUTAMINE-HYDROLYZING)"/>
    <property type="match status" value="1"/>
</dbReference>
<dbReference type="AlphaFoldDB" id="A0A0S4LMI3"/>
<feature type="domain" description="Glutamine amidotransferase type-2" evidence="11">
    <location>
        <begin position="2"/>
        <end position="213"/>
    </location>
</feature>
<proteinExistence type="inferred from homology"/>
<sequence length="630" mass="71592">MCGIVGYSHVSPSEHADPVILADMCGTIIHRGPDDQGIYTHGQTGLAMRRLSIIDLHTGHQPIANETETVWIVQNGEIYNYQELAQWLLQRGHRLRTASDTEVIVHLYEELGERCLDRLRGMFAFAIWDQVQSSLFLARDRLGVKPLYYYWDEARLVFGSELKTLLAHPEVDASVDVTAIETFLRYSYIPDPQTIFTRIKKLPPAHYLVLKNGTLSLECYWHGLRPHPAEPTALPEPEALARLEQLLEEAVKLRMVSDVPVGAFLSGGLDSSLVAALMARHTSRPVKTFSIGFSESAYNELPFARQMAMHLGTDHQEFVVEPQNCDVIERLVSHFDEPFGDVSALPMYFLCQMAAQSVKVALSGDGGDELFAGYDRYHVALRQQRRARIPTVLRQACGWVGTQLQDGATGKRFLQNMALSGPDQYREAVTYTPETLAYRLLAPDIVETLRVSSGGDQLFHHFAMVANQPWLAQLQYVDGQCYLPADIMTKVDRMSMAHSIEAREPLLDHKLVEFAMRLPMEFRIRNGSGKYLLKRVAERYLPKAIIYRKKQGFGVPLAYWFKGDLRDYVRSVLFDHQAKQRGLFNFNGLEDLVARYESGRSEYAHTIWLLLILEVWCRLYLTRSNVQPVG</sequence>
<protein>
    <recommendedName>
        <fullName evidence="3">asparagine synthase (glutamine-hydrolyzing)</fullName>
        <ecNumber evidence="3">6.3.5.4</ecNumber>
    </recommendedName>
</protein>
<dbReference type="InterPro" id="IPR006426">
    <property type="entry name" value="Asn_synth_AEB"/>
</dbReference>
<comment type="catalytic activity">
    <reaction evidence="7">
        <text>L-aspartate + L-glutamine + ATP + H2O = L-asparagine + L-glutamate + AMP + diphosphate + H(+)</text>
        <dbReference type="Rhea" id="RHEA:12228"/>
        <dbReference type="ChEBI" id="CHEBI:15377"/>
        <dbReference type="ChEBI" id="CHEBI:15378"/>
        <dbReference type="ChEBI" id="CHEBI:29985"/>
        <dbReference type="ChEBI" id="CHEBI:29991"/>
        <dbReference type="ChEBI" id="CHEBI:30616"/>
        <dbReference type="ChEBI" id="CHEBI:33019"/>
        <dbReference type="ChEBI" id="CHEBI:58048"/>
        <dbReference type="ChEBI" id="CHEBI:58359"/>
        <dbReference type="ChEBI" id="CHEBI:456215"/>
        <dbReference type="EC" id="6.3.5.4"/>
    </reaction>
</comment>
<dbReference type="EC" id="6.3.5.4" evidence="3"/>
<dbReference type="NCBIfam" id="TIGR01536">
    <property type="entry name" value="asn_synth_AEB"/>
    <property type="match status" value="1"/>
</dbReference>